<feature type="region of interest" description="Disordered" evidence="1">
    <location>
        <begin position="1"/>
        <end position="28"/>
    </location>
</feature>
<keyword evidence="4" id="KW-1185">Reference proteome</keyword>
<proteinExistence type="predicted"/>
<protein>
    <recommendedName>
        <fullName evidence="6">DUF397 domain-containing protein</fullName>
    </recommendedName>
</protein>
<accession>A0A099D5Q0</accession>
<evidence type="ECO:0000313" key="3">
    <source>
        <dbReference type="EMBL" id="KGI81266.1"/>
    </source>
</evidence>
<reference evidence="3 4" key="1">
    <citation type="journal article" date="2014" name="PLoS ONE">
        <title>Identification and Characterization of a New Erythromycin Biosynthetic Gene Cluster in Actinopolyspora erythraea YIM90600, a Novel Erythronolide-Producing Halophilic Actinomycete Isolated from Salt Field.</title>
        <authorList>
            <person name="Chen D."/>
            <person name="Feng J."/>
            <person name="Huang L."/>
            <person name="Zhang Q."/>
            <person name="Wu J."/>
            <person name="Zhu X."/>
            <person name="Duan Y."/>
            <person name="Xu Z."/>
        </authorList>
    </citation>
    <scope>NUCLEOTIDE SEQUENCE [LARGE SCALE GENOMIC DNA]</scope>
    <source>
        <strain evidence="3 4">YIM90600</strain>
    </source>
</reference>
<dbReference type="Proteomes" id="UP000215043">
    <property type="component" value="Chromosome"/>
</dbReference>
<dbReference type="Proteomes" id="UP000029737">
    <property type="component" value="Unassembled WGS sequence"/>
</dbReference>
<evidence type="ECO:0008006" key="6">
    <source>
        <dbReference type="Google" id="ProtNLM"/>
    </source>
</evidence>
<evidence type="ECO:0000256" key="1">
    <source>
        <dbReference type="SAM" id="MobiDB-lite"/>
    </source>
</evidence>
<name>A0A099D5Q0_9ACTN</name>
<dbReference type="KEGG" id="aey:CDG81_12245"/>
<dbReference type="AlphaFoldDB" id="A0A099D5Q0"/>
<sequence>MLTEAVHSTEDDPGKSGPVARAAGARGEVRAFAVRDRGPPTGITDKGPSTARFREFNEAFRDFDGAEARGWIRADTPATAHPR</sequence>
<dbReference type="EMBL" id="JPMV01000020">
    <property type="protein sequence ID" value="KGI81266.1"/>
    <property type="molecule type" value="Genomic_DNA"/>
</dbReference>
<reference evidence="2 5" key="2">
    <citation type="submission" date="2017-08" db="EMBL/GenBank/DDBJ databases">
        <title>The complete genome sequence of moderately halophilic actinomycete Actinopolyspora erythraea YIM 90600, the producer of novel erythromycin, novel actinopolysporins A-C and tubercidin.</title>
        <authorList>
            <person name="Yin M."/>
            <person name="Tang S."/>
        </authorList>
    </citation>
    <scope>NUCLEOTIDE SEQUENCE [LARGE SCALE GENOMIC DNA]</scope>
    <source>
        <strain evidence="2 5">YIM 90600</strain>
    </source>
</reference>
<evidence type="ECO:0000313" key="2">
    <source>
        <dbReference type="EMBL" id="ASU78926.1"/>
    </source>
</evidence>
<evidence type="ECO:0000313" key="5">
    <source>
        <dbReference type="Proteomes" id="UP000215043"/>
    </source>
</evidence>
<dbReference type="HOGENOM" id="CLU_2535030_0_0_11"/>
<organism evidence="2 5">
    <name type="scientific">Actinopolyspora erythraea</name>
    <dbReference type="NCBI Taxonomy" id="414996"/>
    <lineage>
        <taxon>Bacteria</taxon>
        <taxon>Bacillati</taxon>
        <taxon>Actinomycetota</taxon>
        <taxon>Actinomycetes</taxon>
        <taxon>Actinopolysporales</taxon>
        <taxon>Actinopolysporaceae</taxon>
        <taxon>Actinopolyspora</taxon>
    </lineage>
</organism>
<dbReference type="EMBL" id="CP022752">
    <property type="protein sequence ID" value="ASU78926.1"/>
    <property type="molecule type" value="Genomic_DNA"/>
</dbReference>
<evidence type="ECO:0000313" key="4">
    <source>
        <dbReference type="Proteomes" id="UP000029737"/>
    </source>
</evidence>
<gene>
    <name evidence="2" type="ORF">CDG81_12245</name>
    <name evidence="3" type="ORF">IL38_12320</name>
</gene>
<feature type="compositionally biased region" description="Low complexity" evidence="1">
    <location>
        <begin position="17"/>
        <end position="26"/>
    </location>
</feature>